<dbReference type="Proteomes" id="UP000259030">
    <property type="component" value="Plasmid pDFI1"/>
</dbReference>
<name>A0A221T173_9DEIO</name>
<dbReference type="AlphaFoldDB" id="A0A221T173"/>
<organism evidence="1 2">
    <name type="scientific">Deinococcus ficus</name>
    <dbReference type="NCBI Taxonomy" id="317577"/>
    <lineage>
        <taxon>Bacteria</taxon>
        <taxon>Thermotogati</taxon>
        <taxon>Deinococcota</taxon>
        <taxon>Deinococci</taxon>
        <taxon>Deinococcales</taxon>
        <taxon>Deinococcaceae</taxon>
        <taxon>Deinococcus</taxon>
    </lineage>
</organism>
<proteinExistence type="predicted"/>
<evidence type="ECO:0000313" key="1">
    <source>
        <dbReference type="EMBL" id="ASN82644.1"/>
    </source>
</evidence>
<dbReference type="RefSeq" id="WP_022802571.1">
    <property type="nucleotide sequence ID" value="NZ_ATTJ01000002.1"/>
</dbReference>
<sequence>MPKLTVGPWIAAQKLPRKDLGRDRLAFLERTALRADAQQVAGLPLIGMGGSCGKPAFALPYLLTWTDENTRRLEDVAAEYGCYVEYGLYPHLKQHDGDLEVAAVQDWTTLAMVYLRPGYERAEELLGSLAAALRPD</sequence>
<accession>A0A221T173</accession>
<evidence type="ECO:0000313" key="2">
    <source>
        <dbReference type="Proteomes" id="UP000259030"/>
    </source>
</evidence>
<dbReference type="KEGG" id="dfc:DFI_15865"/>
<gene>
    <name evidence="1" type="ORF">DFI_15865</name>
</gene>
<geneLocation type="plasmid" evidence="2">
    <name>pdfi1</name>
</geneLocation>
<reference evidence="1 2" key="1">
    <citation type="submission" date="2017-05" db="EMBL/GenBank/DDBJ databases">
        <title>The complete genome sequence of Deinococcus ficus isolated from the rhizosphere of the Ficus religiosa L. in Taiwan.</title>
        <authorList>
            <person name="Wu K.-M."/>
            <person name="Liao T.-L."/>
            <person name="Liu Y.-M."/>
            <person name="Young C.-C."/>
            <person name="Tsai S.-F."/>
        </authorList>
    </citation>
    <scope>NUCLEOTIDE SEQUENCE [LARGE SCALE GENOMIC DNA]</scope>
    <source>
        <strain evidence="1 2">CC-FR2-10</strain>
        <plasmid evidence="2">pdfi1</plasmid>
    </source>
</reference>
<protein>
    <submittedName>
        <fullName evidence="1">Uncharacterized protein</fullName>
    </submittedName>
</protein>
<dbReference type="OrthoDB" id="68963at2"/>
<keyword evidence="1" id="KW-0614">Plasmid</keyword>
<dbReference type="EMBL" id="CP021082">
    <property type="protein sequence ID" value="ASN82644.1"/>
    <property type="molecule type" value="Genomic_DNA"/>
</dbReference>
<dbReference type="STRING" id="317577.GCA_000419625_03081"/>
<keyword evidence="2" id="KW-1185">Reference proteome</keyword>